<dbReference type="RefSeq" id="WP_214519271.1">
    <property type="nucleotide sequence ID" value="NZ_CP104934.1"/>
</dbReference>
<gene>
    <name evidence="2" type="ORF">ORG12_07290</name>
</gene>
<evidence type="ECO:0008006" key="4">
    <source>
        <dbReference type="Google" id="ProtNLM"/>
    </source>
</evidence>
<keyword evidence="1" id="KW-0812">Transmembrane</keyword>
<keyword evidence="1" id="KW-1133">Transmembrane helix</keyword>
<proteinExistence type="predicted"/>
<reference evidence="2 3" key="1">
    <citation type="submission" date="2022-11" db="EMBL/GenBank/DDBJ databases">
        <title>Taxonomy of Curtobacterium flaccumfaciens.</title>
        <authorList>
            <person name="Osdaghi E."/>
            <person name="Taghavi S.M."/>
            <person name="Hamidizade M."/>
            <person name="Abachi H."/>
            <person name="Fazliarab A."/>
            <person name="Baeyen S."/>
            <person name="Portier P."/>
            <person name="Van Vaerenbergh J."/>
            <person name="Jacques M.-A."/>
        </authorList>
    </citation>
    <scope>NUCLEOTIDE SEQUENCE [LARGE SCALE GENOMIC DNA]</scope>
    <source>
        <strain evidence="2 3">LMG 3715</strain>
    </source>
</reference>
<name>A0ABT3S0W9_9MICO</name>
<sequence>MTGHRADRALHPPTTAAARARARAVVRFVVGIGVIIVIVMAGLIAPAALRSYDLGHRVTLRCHVTSAEGITRGSSNRCIGGQDARVVITTEDCGKLVLWKGVTRTNNRTIAGRIDTPAEHAIEVGAGTWEVRGQLHAIGRSPSAFRVAPTS</sequence>
<dbReference type="Proteomes" id="UP001207276">
    <property type="component" value="Unassembled WGS sequence"/>
</dbReference>
<protein>
    <recommendedName>
        <fullName evidence="4">DUF4333 domain-containing protein</fullName>
    </recommendedName>
</protein>
<evidence type="ECO:0000313" key="3">
    <source>
        <dbReference type="Proteomes" id="UP001207276"/>
    </source>
</evidence>
<comment type="caution">
    <text evidence="2">The sequence shown here is derived from an EMBL/GenBank/DDBJ whole genome shotgun (WGS) entry which is preliminary data.</text>
</comment>
<keyword evidence="3" id="KW-1185">Reference proteome</keyword>
<feature type="transmembrane region" description="Helical" evidence="1">
    <location>
        <begin position="28"/>
        <end position="49"/>
    </location>
</feature>
<dbReference type="EMBL" id="JAPJDE010000002">
    <property type="protein sequence ID" value="MCX2848473.1"/>
    <property type="molecule type" value="Genomic_DNA"/>
</dbReference>
<accession>A0ABT3S0W9</accession>
<keyword evidence="1" id="KW-0472">Membrane</keyword>
<organism evidence="2 3">
    <name type="scientific">Curtobacterium poinsettiae</name>
    <dbReference type="NCBI Taxonomy" id="159612"/>
    <lineage>
        <taxon>Bacteria</taxon>
        <taxon>Bacillati</taxon>
        <taxon>Actinomycetota</taxon>
        <taxon>Actinomycetes</taxon>
        <taxon>Micrococcales</taxon>
        <taxon>Microbacteriaceae</taxon>
        <taxon>Curtobacterium</taxon>
    </lineage>
</organism>
<evidence type="ECO:0000313" key="2">
    <source>
        <dbReference type="EMBL" id="MCX2848473.1"/>
    </source>
</evidence>
<evidence type="ECO:0000256" key="1">
    <source>
        <dbReference type="SAM" id="Phobius"/>
    </source>
</evidence>